<name>A0AAW1KI00_POPJA</name>
<feature type="compositionally biased region" description="Basic residues" evidence="1">
    <location>
        <begin position="121"/>
        <end position="131"/>
    </location>
</feature>
<sequence>MIQKGLFGNLEEKFRSLNVSVDDDFFKSLSLKPKTQSTPEKGFIKATNFTTILNNNNSSLPKVSLDQTNKIDIDFSKIKLPDYEPQPSTSKSGNFLEKTTENDTGPPPEISQHVSNTKSNGKLKNKSKKNLPKSETGIKNDRKFDDDRQKNETEENNDRKFDDDRQKNETEENVLKNEEVVLNCDNVVLENEIAPKFEETSSERDEIATKSEEIAPADEIASKCEETVSRSEEFISENDIDSKNCELANVEDTVEEEVVLLTNTDHTTIPDDVEDHIEAPNKEDLNTQNEDLLSRVEESDSNSIITEDAIQINEELKTEDSTSEIPQLSKDNDNNLDQKLSDELQLRPINGYILQTTNPSTKTMTITWTKNYLMNYN</sequence>
<dbReference type="EMBL" id="JASPKY010000230">
    <property type="protein sequence ID" value="KAK9718260.1"/>
    <property type="molecule type" value="Genomic_DNA"/>
</dbReference>
<accession>A0AAW1KI00</accession>
<dbReference type="AlphaFoldDB" id="A0AAW1KI00"/>
<gene>
    <name evidence="2" type="ORF">QE152_g23297</name>
</gene>
<organism evidence="2 3">
    <name type="scientific">Popillia japonica</name>
    <name type="common">Japanese beetle</name>
    <dbReference type="NCBI Taxonomy" id="7064"/>
    <lineage>
        <taxon>Eukaryota</taxon>
        <taxon>Metazoa</taxon>
        <taxon>Ecdysozoa</taxon>
        <taxon>Arthropoda</taxon>
        <taxon>Hexapoda</taxon>
        <taxon>Insecta</taxon>
        <taxon>Pterygota</taxon>
        <taxon>Neoptera</taxon>
        <taxon>Endopterygota</taxon>
        <taxon>Coleoptera</taxon>
        <taxon>Polyphaga</taxon>
        <taxon>Scarabaeiformia</taxon>
        <taxon>Scarabaeidae</taxon>
        <taxon>Rutelinae</taxon>
        <taxon>Popillia</taxon>
    </lineage>
</organism>
<feature type="compositionally biased region" description="Basic and acidic residues" evidence="1">
    <location>
        <begin position="136"/>
        <end position="174"/>
    </location>
</feature>
<evidence type="ECO:0000256" key="1">
    <source>
        <dbReference type="SAM" id="MobiDB-lite"/>
    </source>
</evidence>
<keyword evidence="3" id="KW-1185">Reference proteome</keyword>
<feature type="region of interest" description="Disordered" evidence="1">
    <location>
        <begin position="80"/>
        <end position="174"/>
    </location>
</feature>
<dbReference type="Proteomes" id="UP001458880">
    <property type="component" value="Unassembled WGS sequence"/>
</dbReference>
<evidence type="ECO:0000313" key="2">
    <source>
        <dbReference type="EMBL" id="KAK9718260.1"/>
    </source>
</evidence>
<comment type="caution">
    <text evidence="2">The sequence shown here is derived from an EMBL/GenBank/DDBJ whole genome shotgun (WGS) entry which is preliminary data.</text>
</comment>
<evidence type="ECO:0000313" key="3">
    <source>
        <dbReference type="Proteomes" id="UP001458880"/>
    </source>
</evidence>
<proteinExistence type="predicted"/>
<reference evidence="2 3" key="1">
    <citation type="journal article" date="2024" name="BMC Genomics">
        <title>De novo assembly and annotation of Popillia japonica's genome with initial clues to its potential as an invasive pest.</title>
        <authorList>
            <person name="Cucini C."/>
            <person name="Boschi S."/>
            <person name="Funari R."/>
            <person name="Cardaioli E."/>
            <person name="Iannotti N."/>
            <person name="Marturano G."/>
            <person name="Paoli F."/>
            <person name="Bruttini M."/>
            <person name="Carapelli A."/>
            <person name="Frati F."/>
            <person name="Nardi F."/>
        </authorList>
    </citation>
    <scope>NUCLEOTIDE SEQUENCE [LARGE SCALE GENOMIC DNA]</scope>
    <source>
        <strain evidence="2">DMR45628</strain>
    </source>
</reference>
<protein>
    <submittedName>
        <fullName evidence="2">Uncharacterized protein</fullName>
    </submittedName>
</protein>
<feature type="region of interest" description="Disordered" evidence="1">
    <location>
        <begin position="315"/>
        <end position="336"/>
    </location>
</feature>